<dbReference type="EMBL" id="BSEC01000001">
    <property type="protein sequence ID" value="GLI93522.1"/>
    <property type="molecule type" value="Genomic_DNA"/>
</dbReference>
<dbReference type="InterPro" id="IPR051257">
    <property type="entry name" value="Diverse_CBS-Domain"/>
</dbReference>
<evidence type="ECO:0000313" key="5">
    <source>
        <dbReference type="Proteomes" id="UP001144323"/>
    </source>
</evidence>
<dbReference type="PROSITE" id="PS51371">
    <property type="entry name" value="CBS"/>
    <property type="match status" value="2"/>
</dbReference>
<organism evidence="4 5">
    <name type="scientific">Methylocystis echinoides</name>
    <dbReference type="NCBI Taxonomy" id="29468"/>
    <lineage>
        <taxon>Bacteria</taxon>
        <taxon>Pseudomonadati</taxon>
        <taxon>Pseudomonadota</taxon>
        <taxon>Alphaproteobacteria</taxon>
        <taxon>Hyphomicrobiales</taxon>
        <taxon>Methylocystaceae</taxon>
        <taxon>Methylocystis</taxon>
    </lineage>
</organism>
<dbReference type="InterPro" id="IPR000644">
    <property type="entry name" value="CBS_dom"/>
</dbReference>
<feature type="domain" description="CBS" evidence="3">
    <location>
        <begin position="7"/>
        <end position="67"/>
    </location>
</feature>
<comment type="caution">
    <text evidence="4">The sequence shown here is derived from an EMBL/GenBank/DDBJ whole genome shotgun (WGS) entry which is preliminary data.</text>
</comment>
<reference evidence="4" key="1">
    <citation type="journal article" date="2023" name="Int. J. Syst. Evol. Microbiol.">
        <title>Methylocystis iwaonis sp. nov., a type II methane-oxidizing bacterium from surface soil of a rice paddy field in Japan, and emended description of the genus Methylocystis (ex Whittenbury et al. 1970) Bowman et al. 1993.</title>
        <authorList>
            <person name="Kaise H."/>
            <person name="Sawadogo J.B."/>
            <person name="Alam M.S."/>
            <person name="Ueno C."/>
            <person name="Dianou D."/>
            <person name="Shinjo R."/>
            <person name="Asakawa S."/>
        </authorList>
    </citation>
    <scope>NUCLEOTIDE SEQUENCE</scope>
    <source>
        <strain evidence="4">LMG27198</strain>
    </source>
</reference>
<dbReference type="InterPro" id="IPR046342">
    <property type="entry name" value="CBS_dom_sf"/>
</dbReference>
<dbReference type="RefSeq" id="WP_281803376.1">
    <property type="nucleotide sequence ID" value="NZ_BSEC01000001.1"/>
</dbReference>
<feature type="domain" description="CBS" evidence="3">
    <location>
        <begin position="91"/>
        <end position="148"/>
    </location>
</feature>
<evidence type="ECO:0000259" key="3">
    <source>
        <dbReference type="PROSITE" id="PS51371"/>
    </source>
</evidence>
<dbReference type="SMART" id="SM00116">
    <property type="entry name" value="CBS"/>
    <property type="match status" value="2"/>
</dbReference>
<dbReference type="SUPFAM" id="SSF54631">
    <property type="entry name" value="CBS-domain pair"/>
    <property type="match status" value="1"/>
</dbReference>
<evidence type="ECO:0000256" key="2">
    <source>
        <dbReference type="PROSITE-ProRule" id="PRU00703"/>
    </source>
</evidence>
<evidence type="ECO:0000313" key="4">
    <source>
        <dbReference type="EMBL" id="GLI93522.1"/>
    </source>
</evidence>
<dbReference type="Proteomes" id="UP001144323">
    <property type="component" value="Unassembled WGS sequence"/>
</dbReference>
<name>A0A9W6GUX5_9HYPH</name>
<gene>
    <name evidence="4" type="ORF">LMG27198_25140</name>
</gene>
<sequence>MLACELMRRGLVYVTADADLDYVARALASSPMGVVAVVDDNLTPIGIVTRSNLEKARPPVAAELGPIPEFLLQNRRKPVFRGNGKALADIMTTPPIFVPCEARLAEAEKVMAEHRLKRMPVVEGHKLVGVLLRREVAQALSGGRGDATLASLAREPTVLKVAQPEPDVCDIATAGDFRALVAAHERQIESERLTHHQAVMALREQRIRDLAALRLTEGAWRDMLGRARAAAANGLTESMLIRFPAQLCTDGGRAINAPDPHWPETLRGEPADVFRRWRNELRPRGFKIAAQVIEFPEGLPGDAALFLIWGAAT</sequence>
<keyword evidence="5" id="KW-1185">Reference proteome</keyword>
<dbReference type="Gene3D" id="3.10.580.10">
    <property type="entry name" value="CBS-domain"/>
    <property type="match status" value="1"/>
</dbReference>
<dbReference type="PANTHER" id="PTHR43080">
    <property type="entry name" value="CBS DOMAIN-CONTAINING PROTEIN CBSX3, MITOCHONDRIAL"/>
    <property type="match status" value="1"/>
</dbReference>
<keyword evidence="1 2" id="KW-0129">CBS domain</keyword>
<dbReference type="AlphaFoldDB" id="A0A9W6GUX5"/>
<evidence type="ECO:0000256" key="1">
    <source>
        <dbReference type="ARBA" id="ARBA00023122"/>
    </source>
</evidence>
<accession>A0A9W6GUX5</accession>
<dbReference type="Pfam" id="PF00571">
    <property type="entry name" value="CBS"/>
    <property type="match status" value="2"/>
</dbReference>
<protein>
    <recommendedName>
        <fullName evidence="3">CBS domain-containing protein</fullName>
    </recommendedName>
</protein>
<dbReference type="PANTHER" id="PTHR43080:SF2">
    <property type="entry name" value="CBS DOMAIN-CONTAINING PROTEIN"/>
    <property type="match status" value="1"/>
</dbReference>
<proteinExistence type="predicted"/>